<keyword evidence="4" id="KW-0479">Metal-binding</keyword>
<dbReference type="RefSeq" id="WP_311555378.1">
    <property type="nucleotide sequence ID" value="NZ_JAVREJ010000003.1"/>
</dbReference>
<keyword evidence="8" id="KW-1185">Reference proteome</keyword>
<dbReference type="Pfam" id="PF01975">
    <property type="entry name" value="SurE"/>
    <property type="match status" value="1"/>
</dbReference>
<feature type="domain" description="Survival protein SurE-like phosphatase/nucleotidase" evidence="6">
    <location>
        <begin position="5"/>
        <end position="192"/>
    </location>
</feature>
<name>A0ABU2N7V3_9PSEU</name>
<accession>A0ABU2N7V3</accession>
<reference evidence="8" key="1">
    <citation type="submission" date="2023-07" db="EMBL/GenBank/DDBJ databases">
        <title>30 novel species of actinomycetes from the DSMZ collection.</title>
        <authorList>
            <person name="Nouioui I."/>
        </authorList>
    </citation>
    <scope>NUCLEOTIDE SEQUENCE [LARGE SCALE GENOMIC DNA]</scope>
    <source>
        <strain evidence="8">DSM 45834</strain>
    </source>
</reference>
<dbReference type="EMBL" id="JAVREJ010000003">
    <property type="protein sequence ID" value="MDT0349364.1"/>
    <property type="molecule type" value="Genomic_DNA"/>
</dbReference>
<comment type="catalytic activity">
    <reaction evidence="1">
        <text>a ribonucleoside 5'-phosphate + H2O = a ribonucleoside + phosphate</text>
        <dbReference type="Rhea" id="RHEA:12484"/>
        <dbReference type="ChEBI" id="CHEBI:15377"/>
        <dbReference type="ChEBI" id="CHEBI:18254"/>
        <dbReference type="ChEBI" id="CHEBI:43474"/>
        <dbReference type="ChEBI" id="CHEBI:58043"/>
        <dbReference type="EC" id="3.1.3.5"/>
    </reaction>
</comment>
<dbReference type="InterPro" id="IPR030048">
    <property type="entry name" value="SurE"/>
</dbReference>
<dbReference type="Gene3D" id="3.40.1210.10">
    <property type="entry name" value="Survival protein SurE-like phosphatase/nucleotidase"/>
    <property type="match status" value="1"/>
</dbReference>
<dbReference type="Proteomes" id="UP001183202">
    <property type="component" value="Unassembled WGS sequence"/>
</dbReference>
<dbReference type="GO" id="GO:0008253">
    <property type="term" value="F:5'-nucleotidase activity"/>
    <property type="evidence" value="ECO:0007669"/>
    <property type="project" value="UniProtKB-EC"/>
</dbReference>
<dbReference type="InterPro" id="IPR002828">
    <property type="entry name" value="SurE-like_Pase/nucleotidase"/>
</dbReference>
<dbReference type="EC" id="3.1.3.5" evidence="3"/>
<proteinExistence type="inferred from homology"/>
<dbReference type="PANTHER" id="PTHR30457:SF0">
    <property type="entry name" value="PHOSPHATASE, PUTATIVE (AFU_ORTHOLOGUE AFUA_4G01070)-RELATED"/>
    <property type="match status" value="1"/>
</dbReference>
<organism evidence="7 8">
    <name type="scientific">Pseudonocardia charpentierae</name>
    <dbReference type="NCBI Taxonomy" id="3075545"/>
    <lineage>
        <taxon>Bacteria</taxon>
        <taxon>Bacillati</taxon>
        <taxon>Actinomycetota</taxon>
        <taxon>Actinomycetes</taxon>
        <taxon>Pseudonocardiales</taxon>
        <taxon>Pseudonocardiaceae</taxon>
        <taxon>Pseudonocardia</taxon>
    </lineage>
</organism>
<evidence type="ECO:0000256" key="3">
    <source>
        <dbReference type="ARBA" id="ARBA00012643"/>
    </source>
</evidence>
<evidence type="ECO:0000259" key="6">
    <source>
        <dbReference type="Pfam" id="PF01975"/>
    </source>
</evidence>
<keyword evidence="5 7" id="KW-0378">Hydrolase</keyword>
<evidence type="ECO:0000256" key="4">
    <source>
        <dbReference type="ARBA" id="ARBA00022723"/>
    </source>
</evidence>
<evidence type="ECO:0000313" key="8">
    <source>
        <dbReference type="Proteomes" id="UP001183202"/>
    </source>
</evidence>
<protein>
    <recommendedName>
        <fullName evidence="3">5'-nucleotidase</fullName>
        <ecNumber evidence="3">3.1.3.5</ecNumber>
    </recommendedName>
</protein>
<sequence length="258" mass="26736">MPRALVTNDDGIDSPGLHALAAAAVQAGLEVVVAAPAEQSSGASAALTAVRREGRTVLTRREIPGLDGVEAWAVDAQPGHIVVAALNGWLDPVPEIVLSGINHGANVGRAVLHSGTVGAALTAGISDSRGLAVSLDVALHPTGERYWESATRVLPPVLDLLLDSPVGTVLSLNVPDRPAGDLGPIRHARLARGGSVQARVDEIRDGDLHLGEIDVSDEPEEGTDTALLLAGHPTLTALRSVAETDDELVEKWLADRDD</sequence>
<evidence type="ECO:0000313" key="7">
    <source>
        <dbReference type="EMBL" id="MDT0349364.1"/>
    </source>
</evidence>
<evidence type="ECO:0000256" key="2">
    <source>
        <dbReference type="ARBA" id="ARBA00011062"/>
    </source>
</evidence>
<evidence type="ECO:0000256" key="5">
    <source>
        <dbReference type="ARBA" id="ARBA00022801"/>
    </source>
</evidence>
<evidence type="ECO:0000256" key="1">
    <source>
        <dbReference type="ARBA" id="ARBA00000815"/>
    </source>
</evidence>
<comment type="similarity">
    <text evidence="2">Belongs to the SurE nucleotidase family.</text>
</comment>
<dbReference type="InterPro" id="IPR036523">
    <property type="entry name" value="SurE-like_sf"/>
</dbReference>
<gene>
    <name evidence="7" type="ORF">RM445_07465</name>
</gene>
<dbReference type="PANTHER" id="PTHR30457">
    <property type="entry name" value="5'-NUCLEOTIDASE SURE"/>
    <property type="match status" value="1"/>
</dbReference>
<comment type="caution">
    <text evidence="7">The sequence shown here is derived from an EMBL/GenBank/DDBJ whole genome shotgun (WGS) entry which is preliminary data.</text>
</comment>
<dbReference type="SUPFAM" id="SSF64167">
    <property type="entry name" value="SurE-like"/>
    <property type="match status" value="1"/>
</dbReference>